<evidence type="ECO:0000313" key="1">
    <source>
        <dbReference type="EMBL" id="WNM28148.1"/>
    </source>
</evidence>
<proteinExistence type="predicted"/>
<dbReference type="Proteomes" id="UP001303408">
    <property type="component" value="Chromosome"/>
</dbReference>
<dbReference type="EMBL" id="CP134880">
    <property type="protein sequence ID" value="WNM28148.1"/>
    <property type="molecule type" value="Genomic_DNA"/>
</dbReference>
<dbReference type="KEGG" id="dcp:RN607_03855"/>
<name>A0AA96FDV6_9MICO</name>
<accession>A0AA96FDV6</accession>
<dbReference type="RefSeq" id="WP_313544452.1">
    <property type="nucleotide sequence ID" value="NZ_CP134880.1"/>
</dbReference>
<gene>
    <name evidence="1" type="ORF">RN607_03855</name>
</gene>
<reference evidence="1" key="1">
    <citation type="submission" date="2023-09" db="EMBL/GenBank/DDBJ databases">
        <title>Demequina sp. a novel bacteria isolated from Capsicum annuum.</title>
        <authorList>
            <person name="Humaira Z."/>
            <person name="Lee J."/>
            <person name="Cho D."/>
        </authorList>
    </citation>
    <scope>NUCLEOTIDE SEQUENCE</scope>
    <source>
        <strain evidence="1">PMTSA13</strain>
    </source>
</reference>
<protein>
    <submittedName>
        <fullName evidence="1">Uncharacterized protein</fullName>
    </submittedName>
</protein>
<organism evidence="1">
    <name type="scientific">Demequina capsici</name>
    <dbReference type="NCBI Taxonomy" id="3075620"/>
    <lineage>
        <taxon>Bacteria</taxon>
        <taxon>Bacillati</taxon>
        <taxon>Actinomycetota</taxon>
        <taxon>Actinomycetes</taxon>
        <taxon>Micrococcales</taxon>
        <taxon>Demequinaceae</taxon>
        <taxon>Demequina</taxon>
    </lineage>
</organism>
<dbReference type="AlphaFoldDB" id="A0AA96FDV6"/>
<sequence length="173" mass="19001">MSTYTYSYAYTRAQALVDQVDVLFTAAGIDQGATAKVCFGVNQKWLTAVGLYLSRDGNRVYEVEARINWAAHSDRATLDFSTDLPGWDGTASPEASILGARFAARARDQGLAPHYWVRFTTEITADPARHSELCPKVGVSYGSHPPEWRKSPSESTIRLQDLGEVGLSERSAL</sequence>